<proteinExistence type="predicted"/>
<dbReference type="EMBL" id="VSSR01000016">
    <property type="protein sequence ID" value="TYL85898.1"/>
    <property type="molecule type" value="Genomic_DNA"/>
</dbReference>
<name>A0A5S4WWF9_9BRAD</name>
<dbReference type="Proteomes" id="UP000324853">
    <property type="component" value="Unassembled WGS sequence"/>
</dbReference>
<dbReference type="RefSeq" id="WP_148750730.1">
    <property type="nucleotide sequence ID" value="NZ_VSSR01000016.1"/>
</dbReference>
<organism evidence="1 2">
    <name type="scientific">Bradyrhizobium cytisi</name>
    <dbReference type="NCBI Taxonomy" id="515489"/>
    <lineage>
        <taxon>Bacteria</taxon>
        <taxon>Pseudomonadati</taxon>
        <taxon>Pseudomonadota</taxon>
        <taxon>Alphaproteobacteria</taxon>
        <taxon>Hyphomicrobiales</taxon>
        <taxon>Nitrobacteraceae</taxon>
        <taxon>Bradyrhizobium</taxon>
    </lineage>
</organism>
<reference evidence="1 2" key="1">
    <citation type="submission" date="2019-08" db="EMBL/GenBank/DDBJ databases">
        <title>Bradyrhizobium hipponensis sp. nov., a rhizobium isolated from a Lupinus angustifolius root nodule in Tunisia.</title>
        <authorList>
            <person name="Off K."/>
            <person name="Rejili M."/>
            <person name="Mars M."/>
            <person name="Brachmann A."/>
            <person name="Marin M."/>
        </authorList>
    </citation>
    <scope>NUCLEOTIDE SEQUENCE [LARGE SCALE GENOMIC DNA]</scope>
    <source>
        <strain evidence="1 2">CTAW11</strain>
    </source>
</reference>
<protein>
    <recommendedName>
        <fullName evidence="3">SGNH/GDSL hydrolase family protein</fullName>
    </recommendedName>
</protein>
<sequence length="316" mass="35119">MRQIWITLLVVFVLTAVWDIALPWARPSYETAWIQGIYDRKEGAAARIAGPKVVLIGGSATHFGFSAEQISRETGTQVVNLGTHAGLGADYILARAERSLKRGDTAILALEYHLLKASPPTEIASSFVPMFDPRYVAGAKAVEIPRFVWGISPQRLLFATVQRTIPHTSPLYRIETVTELGDETAGSNGEITPTMRAAARSYPPIPALGLRSDMPLPSIRSFVQWARAHGITVKYVWPPMVRRRAYASDPRYSELFDAIRSTFEGLGVQVLGQPSDFFLDEDELLDTFYHANRRGRFRMGHQLARVLDPQADATLP</sequence>
<evidence type="ECO:0008006" key="3">
    <source>
        <dbReference type="Google" id="ProtNLM"/>
    </source>
</evidence>
<keyword evidence="2" id="KW-1185">Reference proteome</keyword>
<evidence type="ECO:0000313" key="2">
    <source>
        <dbReference type="Proteomes" id="UP000324853"/>
    </source>
</evidence>
<dbReference type="OrthoDB" id="8479602at2"/>
<evidence type="ECO:0000313" key="1">
    <source>
        <dbReference type="EMBL" id="TYL85898.1"/>
    </source>
</evidence>
<dbReference type="AlphaFoldDB" id="A0A5S4WWF9"/>
<accession>A0A5S4WWF9</accession>
<gene>
    <name evidence="1" type="ORF">FXB38_10265</name>
</gene>
<comment type="caution">
    <text evidence="1">The sequence shown here is derived from an EMBL/GenBank/DDBJ whole genome shotgun (WGS) entry which is preliminary data.</text>
</comment>